<keyword evidence="2 6" id="KW-0238">DNA-binding</keyword>
<dbReference type="Gene3D" id="1.10.10.10">
    <property type="entry name" value="Winged helix-like DNA-binding domain superfamily/Winged helix DNA-binding domain"/>
    <property type="match status" value="1"/>
</dbReference>
<protein>
    <submittedName>
        <fullName evidence="6">DNA-binding transcriptional regulator, FadR family</fullName>
    </submittedName>
</protein>
<keyword evidence="1" id="KW-0805">Transcription regulation</keyword>
<dbReference type="CDD" id="cd07377">
    <property type="entry name" value="WHTH_GntR"/>
    <property type="match status" value="1"/>
</dbReference>
<dbReference type="InterPro" id="IPR008920">
    <property type="entry name" value="TF_FadR/GntR_C"/>
</dbReference>
<dbReference type="InterPro" id="IPR011711">
    <property type="entry name" value="GntR_C"/>
</dbReference>
<dbReference type="Pfam" id="PF00392">
    <property type="entry name" value="GntR"/>
    <property type="match status" value="1"/>
</dbReference>
<dbReference type="InterPro" id="IPR036390">
    <property type="entry name" value="WH_DNA-bd_sf"/>
</dbReference>
<evidence type="ECO:0000256" key="3">
    <source>
        <dbReference type="ARBA" id="ARBA00023163"/>
    </source>
</evidence>
<feature type="region of interest" description="Disordered" evidence="4">
    <location>
        <begin position="242"/>
        <end position="262"/>
    </location>
</feature>
<evidence type="ECO:0000256" key="2">
    <source>
        <dbReference type="ARBA" id="ARBA00023125"/>
    </source>
</evidence>
<evidence type="ECO:0000313" key="7">
    <source>
        <dbReference type="Proteomes" id="UP000198508"/>
    </source>
</evidence>
<dbReference type="PANTHER" id="PTHR43537">
    <property type="entry name" value="TRANSCRIPTIONAL REGULATOR, GNTR FAMILY"/>
    <property type="match status" value="1"/>
</dbReference>
<keyword evidence="3" id="KW-0804">Transcription</keyword>
<dbReference type="PRINTS" id="PR00035">
    <property type="entry name" value="HTHGNTR"/>
</dbReference>
<dbReference type="InterPro" id="IPR036388">
    <property type="entry name" value="WH-like_DNA-bd_sf"/>
</dbReference>
<sequence>MAIGTITKQRMDAAVYDALLADIKNGTWKSGEKLPSETDLGQRMGVSRVTVRAAIQRLQAIGLVEVKHGKGTYVVKPEEIYDMSNFERELDLTEKEFNEINALREAIEIQSIRLIMQQERVDLEAIGSAYFGMKRALAERNYEEYTKQDYMFHLSIILASGNDIFIQIINIFKNMYYKYFQELNKFMFENTKESEALLQSSLSSSDSHSKLYHYLTHQNDLDLNELMTTFTDGNKKRFQSYLQKRDRERKRKEAAQYSKKES</sequence>
<reference evidence="7" key="1">
    <citation type="submission" date="2016-10" db="EMBL/GenBank/DDBJ databases">
        <authorList>
            <person name="Varghese N."/>
            <person name="Submissions S."/>
        </authorList>
    </citation>
    <scope>NUCLEOTIDE SEQUENCE [LARGE SCALE GENOMIC DNA]</scope>
    <source>
        <strain evidence="7">NLAE-zl-G277</strain>
    </source>
</reference>
<evidence type="ECO:0000313" key="6">
    <source>
        <dbReference type="EMBL" id="SET93062.1"/>
    </source>
</evidence>
<evidence type="ECO:0000256" key="4">
    <source>
        <dbReference type="SAM" id="MobiDB-lite"/>
    </source>
</evidence>
<dbReference type="InterPro" id="IPR000524">
    <property type="entry name" value="Tscrpt_reg_HTH_GntR"/>
</dbReference>
<dbReference type="SMART" id="SM00345">
    <property type="entry name" value="HTH_GNTR"/>
    <property type="match status" value="1"/>
</dbReference>
<dbReference type="GeneID" id="93280617"/>
<dbReference type="GO" id="GO:0003677">
    <property type="term" value="F:DNA binding"/>
    <property type="evidence" value="ECO:0007669"/>
    <property type="project" value="UniProtKB-KW"/>
</dbReference>
<gene>
    <name evidence="6" type="ORF">SAMN05216313_1205</name>
</gene>
<dbReference type="PROSITE" id="PS50949">
    <property type="entry name" value="HTH_GNTR"/>
    <property type="match status" value="1"/>
</dbReference>
<dbReference type="SUPFAM" id="SSF48008">
    <property type="entry name" value="GntR ligand-binding domain-like"/>
    <property type="match status" value="1"/>
</dbReference>
<dbReference type="AlphaFoldDB" id="A0A1I0IAY1"/>
<dbReference type="Proteomes" id="UP000198508">
    <property type="component" value="Unassembled WGS sequence"/>
</dbReference>
<dbReference type="PANTHER" id="PTHR43537:SF5">
    <property type="entry name" value="UXU OPERON TRANSCRIPTIONAL REGULATOR"/>
    <property type="match status" value="1"/>
</dbReference>
<dbReference type="STRING" id="460384.SAMN05216313_1205"/>
<evidence type="ECO:0000256" key="1">
    <source>
        <dbReference type="ARBA" id="ARBA00023015"/>
    </source>
</evidence>
<organism evidence="6 7">
    <name type="scientific">Enterocloster lavalensis</name>
    <dbReference type="NCBI Taxonomy" id="460384"/>
    <lineage>
        <taxon>Bacteria</taxon>
        <taxon>Bacillati</taxon>
        <taxon>Bacillota</taxon>
        <taxon>Clostridia</taxon>
        <taxon>Lachnospirales</taxon>
        <taxon>Lachnospiraceae</taxon>
        <taxon>Enterocloster</taxon>
    </lineage>
</organism>
<proteinExistence type="predicted"/>
<feature type="domain" description="HTH gntR-type" evidence="5">
    <location>
        <begin position="9"/>
        <end position="77"/>
    </location>
</feature>
<evidence type="ECO:0000259" key="5">
    <source>
        <dbReference type="PROSITE" id="PS50949"/>
    </source>
</evidence>
<keyword evidence="7" id="KW-1185">Reference proteome</keyword>
<dbReference type="EMBL" id="FOIM01000020">
    <property type="protein sequence ID" value="SET93062.1"/>
    <property type="molecule type" value="Genomic_DNA"/>
</dbReference>
<dbReference type="RefSeq" id="WP_092366581.1">
    <property type="nucleotide sequence ID" value="NZ_CABJCG010000022.1"/>
</dbReference>
<dbReference type="Gene3D" id="1.20.120.530">
    <property type="entry name" value="GntR ligand-binding domain-like"/>
    <property type="match status" value="1"/>
</dbReference>
<name>A0A1I0IAY1_9FIRM</name>
<feature type="compositionally biased region" description="Basic and acidic residues" evidence="4">
    <location>
        <begin position="243"/>
        <end position="262"/>
    </location>
</feature>
<dbReference type="SUPFAM" id="SSF46785">
    <property type="entry name" value="Winged helix' DNA-binding domain"/>
    <property type="match status" value="1"/>
</dbReference>
<accession>A0A1I0IAY1</accession>
<dbReference type="GO" id="GO:0003700">
    <property type="term" value="F:DNA-binding transcription factor activity"/>
    <property type="evidence" value="ECO:0007669"/>
    <property type="project" value="InterPro"/>
</dbReference>
<dbReference type="Pfam" id="PF07729">
    <property type="entry name" value="FCD"/>
    <property type="match status" value="1"/>
</dbReference>